<dbReference type="KEGG" id="dbr:Deba_1541"/>
<evidence type="ECO:0000313" key="2">
    <source>
        <dbReference type="EMBL" id="ADK84909.1"/>
    </source>
</evidence>
<dbReference type="InterPro" id="IPR005546">
    <property type="entry name" value="Autotransporte_beta"/>
</dbReference>
<dbReference type="OrthoDB" id="5318987at2"/>
<dbReference type="Pfam" id="PF03797">
    <property type="entry name" value="Autotransporter"/>
    <property type="match status" value="1"/>
</dbReference>
<dbReference type="InterPro" id="IPR036709">
    <property type="entry name" value="Autotransporte_beta_dom_sf"/>
</dbReference>
<dbReference type="Gene3D" id="2.40.128.130">
    <property type="entry name" value="Autotransporter beta-domain"/>
    <property type="match status" value="1"/>
</dbReference>
<dbReference type="InterPro" id="IPR006315">
    <property type="entry name" value="OM_autotransptr_brl_dom"/>
</dbReference>
<dbReference type="InterPro" id="IPR051551">
    <property type="entry name" value="Autotransporter_adhesion"/>
</dbReference>
<dbReference type="PANTHER" id="PTHR35037:SF3">
    <property type="entry name" value="C-TERMINAL REGION OF AIDA-LIKE PROTEIN"/>
    <property type="match status" value="1"/>
</dbReference>
<dbReference type="PROSITE" id="PS51208">
    <property type="entry name" value="AUTOTRANSPORTER"/>
    <property type="match status" value="1"/>
</dbReference>
<dbReference type="Proteomes" id="UP000009047">
    <property type="component" value="Chromosome"/>
</dbReference>
<dbReference type="AlphaFoldDB" id="E1QH66"/>
<dbReference type="SUPFAM" id="SSF103515">
    <property type="entry name" value="Autotransporter"/>
    <property type="match status" value="1"/>
</dbReference>
<accession>E1QH66</accession>
<evidence type="ECO:0000313" key="3">
    <source>
        <dbReference type="Proteomes" id="UP000009047"/>
    </source>
</evidence>
<dbReference type="EMBL" id="CP002085">
    <property type="protein sequence ID" value="ADK84909.1"/>
    <property type="molecule type" value="Genomic_DNA"/>
</dbReference>
<dbReference type="eggNOG" id="COG4625">
    <property type="taxonomic scope" value="Bacteria"/>
</dbReference>
<dbReference type="SMART" id="SM00869">
    <property type="entry name" value="Autotransporter"/>
    <property type="match status" value="1"/>
</dbReference>
<name>E1QH66_DESB2</name>
<dbReference type="STRING" id="644282.Deba_1541"/>
<reference evidence="2 3" key="1">
    <citation type="journal article" date="2010" name="Stand. Genomic Sci.">
        <title>Complete genome sequence of Desulfarculus baarsii type strain (2st14).</title>
        <authorList>
            <person name="Sun H."/>
            <person name="Spring S."/>
            <person name="Lapidus A."/>
            <person name="Davenport K."/>
            <person name="Del Rio T.G."/>
            <person name="Tice H."/>
            <person name="Nolan M."/>
            <person name="Copeland A."/>
            <person name="Cheng J.F."/>
            <person name="Lucas S."/>
            <person name="Tapia R."/>
            <person name="Goodwin L."/>
            <person name="Pitluck S."/>
            <person name="Ivanova N."/>
            <person name="Pagani I."/>
            <person name="Mavromatis K."/>
            <person name="Ovchinnikova G."/>
            <person name="Pati A."/>
            <person name="Chen A."/>
            <person name="Palaniappan K."/>
            <person name="Hauser L."/>
            <person name="Chang Y.J."/>
            <person name="Jeffries C.D."/>
            <person name="Detter J.C."/>
            <person name="Han C."/>
            <person name="Rohde M."/>
            <person name="Brambilla E."/>
            <person name="Goker M."/>
            <person name="Woyke T."/>
            <person name="Bristow J."/>
            <person name="Eisen J.A."/>
            <person name="Markowitz V."/>
            <person name="Hugenholtz P."/>
            <person name="Kyrpides N.C."/>
            <person name="Klenk H.P."/>
            <person name="Land M."/>
        </authorList>
    </citation>
    <scope>NUCLEOTIDE SEQUENCE [LARGE SCALE GENOMIC DNA]</scope>
    <source>
        <strain evidence="3">ATCC 33931 / DSM 2075 / LMG 7858 / VKM B-1802 / 2st14</strain>
    </source>
</reference>
<feature type="domain" description="Autotransporter" evidence="1">
    <location>
        <begin position="280"/>
        <end position="559"/>
    </location>
</feature>
<proteinExistence type="predicted"/>
<dbReference type="NCBIfam" id="TIGR01414">
    <property type="entry name" value="autotrans_barl"/>
    <property type="match status" value="1"/>
</dbReference>
<sequence length="559" mass="59501">MRLIKTAPAWLGRRRRGVVAVCLAVALFLALASSAPARMVNPIDLPPGPLLGVYTAAFVNQELIDQGRATPTTLPFETGTTVEDVRLGQEDYYVRFYAYDASRLKGGGVGSWLMRASSVRGLSLQEVADKFALPTLPDHIIAVRVPAGVVIRTGVAGPIVGWGEGGGQQILLMERISADDYVFGRPTSGPSLYYGPWVGGGNPGAVAGYLDSLATPANYSDLDYVFNRLNFLEPAPLSQAMRAIGPEAHGAMVELSLQDSLLFLDGLGQRRQELRASGPSGGGRDQTWARAVGARGDYQDSDRRVGFDYSLAGLAAGQDWALGQRWLLGLAVGFTRADFDWSANGGDGHADHLNLGLRADYDGGGYFVEGAVSAGLCRADVSRRVAFEGVDRLADGSPDGQTAAARLGGGLNLECAGWLVQPLAALTYAYSRQDSFDETNAGSLNLTLDEHEASTMVGRLELRAGRAFALAEGLDLRPEFGLAWLHFAPLDDRALRARLAGQPGWFSVTGDDDDRDALAPSLTLLAQAAGGWSFYGRYDGQLNSAASQHALQLGLCLSF</sequence>
<evidence type="ECO:0000259" key="1">
    <source>
        <dbReference type="PROSITE" id="PS51208"/>
    </source>
</evidence>
<dbReference type="HOGENOM" id="CLU_487224_0_0_7"/>
<dbReference type="GO" id="GO:0019867">
    <property type="term" value="C:outer membrane"/>
    <property type="evidence" value="ECO:0007669"/>
    <property type="project" value="InterPro"/>
</dbReference>
<organism evidence="2 3">
    <name type="scientific">Desulfarculus baarsii (strain ATCC 33931 / DSM 2075 / LMG 7858 / VKM B-1802 / 2st14)</name>
    <dbReference type="NCBI Taxonomy" id="644282"/>
    <lineage>
        <taxon>Bacteria</taxon>
        <taxon>Pseudomonadati</taxon>
        <taxon>Thermodesulfobacteriota</taxon>
        <taxon>Desulfarculia</taxon>
        <taxon>Desulfarculales</taxon>
        <taxon>Desulfarculaceae</taxon>
        <taxon>Desulfarculus</taxon>
    </lineage>
</organism>
<protein>
    <submittedName>
        <fullName evidence="2">Outer membrane autotransporter barrel domain protein</fullName>
    </submittedName>
</protein>
<keyword evidence="3" id="KW-1185">Reference proteome</keyword>
<gene>
    <name evidence="2" type="ordered locus">Deba_1541</name>
</gene>
<dbReference type="PANTHER" id="PTHR35037">
    <property type="entry name" value="C-TERMINAL REGION OF AIDA-LIKE PROTEIN"/>
    <property type="match status" value="1"/>
</dbReference>